<dbReference type="AlphaFoldDB" id="A0A3Q8XQB9"/>
<organism evidence="2 3">
    <name type="scientific">Georhizobium profundi</name>
    <dbReference type="NCBI Taxonomy" id="2341112"/>
    <lineage>
        <taxon>Bacteria</taxon>
        <taxon>Pseudomonadati</taxon>
        <taxon>Pseudomonadota</taxon>
        <taxon>Alphaproteobacteria</taxon>
        <taxon>Hyphomicrobiales</taxon>
        <taxon>Rhizobiaceae</taxon>
        <taxon>Georhizobium</taxon>
    </lineage>
</organism>
<feature type="transmembrane region" description="Helical" evidence="1">
    <location>
        <begin position="5"/>
        <end position="24"/>
    </location>
</feature>
<proteinExistence type="predicted"/>
<name>A0A3Q8XQB9_9HYPH</name>
<keyword evidence="1" id="KW-0472">Membrane</keyword>
<evidence type="ECO:0000256" key="1">
    <source>
        <dbReference type="SAM" id="Phobius"/>
    </source>
</evidence>
<dbReference type="Proteomes" id="UP000268192">
    <property type="component" value="Chromosome"/>
</dbReference>
<feature type="transmembrane region" description="Helical" evidence="1">
    <location>
        <begin position="71"/>
        <end position="90"/>
    </location>
</feature>
<dbReference type="Pfam" id="PF09945">
    <property type="entry name" value="DUF2177"/>
    <property type="match status" value="1"/>
</dbReference>
<dbReference type="OrthoDB" id="166547at2"/>
<evidence type="ECO:0000313" key="2">
    <source>
        <dbReference type="EMBL" id="AZN71614.1"/>
    </source>
</evidence>
<keyword evidence="1" id="KW-1133">Transmembrane helix</keyword>
<evidence type="ECO:0000313" key="3">
    <source>
        <dbReference type="Proteomes" id="UP000268192"/>
    </source>
</evidence>
<dbReference type="InterPro" id="IPR018687">
    <property type="entry name" value="DUF2177_membr"/>
</dbReference>
<gene>
    <name evidence="2" type="ORF">D5400_10310</name>
</gene>
<keyword evidence="1" id="KW-0812">Transmembrane</keyword>
<dbReference type="KEGG" id="abaw:D5400_10310"/>
<accession>A0A3Q8XQB9</accession>
<dbReference type="EMBL" id="CP032509">
    <property type="protein sequence ID" value="AZN71614.1"/>
    <property type="molecule type" value="Genomic_DNA"/>
</dbReference>
<reference evidence="2 3" key="1">
    <citation type="submission" date="2018-09" db="EMBL/GenBank/DDBJ databases">
        <title>Marinorhizobium profundi gen. nov., sp. nov., isolated from a deep-sea sediment sample from the New Britain Trench and proposal of Marinorhizobiaceae fam. nov. in the order Rhizobiales of the class Alphaproteobacteria.</title>
        <authorList>
            <person name="Cao J."/>
        </authorList>
    </citation>
    <scope>NUCLEOTIDE SEQUENCE [LARGE SCALE GENOMIC DNA]</scope>
    <source>
        <strain evidence="2 3">WS11</strain>
    </source>
</reference>
<sequence length="136" mass="15121">MKFVWVYLVAAVVFLTIDAIWLGYVARDFYKDRLGSLLLERPRFGIAAGFYAIFVIGLIYFAIAPGLNAESFGLTVFNAFLFGLFCYMTYDATNLSTIKGFDTTVAVVDTLWGATLSAFTAGVTYFVVRAFSLWHG</sequence>
<dbReference type="RefSeq" id="WP_126009925.1">
    <property type="nucleotide sequence ID" value="NZ_CP032509.1"/>
</dbReference>
<protein>
    <submittedName>
        <fullName evidence="2">DUF2177 family protein</fullName>
    </submittedName>
</protein>
<feature type="transmembrane region" description="Helical" evidence="1">
    <location>
        <begin position="44"/>
        <end position="64"/>
    </location>
</feature>
<keyword evidence="3" id="KW-1185">Reference proteome</keyword>
<feature type="transmembrane region" description="Helical" evidence="1">
    <location>
        <begin position="110"/>
        <end position="128"/>
    </location>
</feature>